<name>A0A1A8BFL0_NOTKA</name>
<sequence>PREPLDGTLAALLQHDDEPTHSTWFVDISKFNLGNKRSQWCSNWERATGLSTCHC</sequence>
<accession>A0A1A8BFL0</accession>
<dbReference type="EMBL" id="HADZ01002063">
    <property type="protein sequence ID" value="SBP66004.1"/>
    <property type="molecule type" value="Transcribed_RNA"/>
</dbReference>
<feature type="non-terminal residue" evidence="1">
    <location>
        <position position="1"/>
    </location>
</feature>
<protein>
    <submittedName>
        <fullName evidence="1">Transforming growth factor, beta receptor III</fullName>
    </submittedName>
</protein>
<organism evidence="1">
    <name type="scientific">Nothobranchius kadleci</name>
    <name type="common">African annual killifish</name>
    <dbReference type="NCBI Taxonomy" id="1051664"/>
    <lineage>
        <taxon>Eukaryota</taxon>
        <taxon>Metazoa</taxon>
        <taxon>Chordata</taxon>
        <taxon>Craniata</taxon>
        <taxon>Vertebrata</taxon>
        <taxon>Euteleostomi</taxon>
        <taxon>Actinopterygii</taxon>
        <taxon>Neopterygii</taxon>
        <taxon>Teleostei</taxon>
        <taxon>Neoteleostei</taxon>
        <taxon>Acanthomorphata</taxon>
        <taxon>Ovalentaria</taxon>
        <taxon>Atherinomorphae</taxon>
        <taxon>Cyprinodontiformes</taxon>
        <taxon>Nothobranchiidae</taxon>
        <taxon>Nothobranchius</taxon>
    </lineage>
</organism>
<reference evidence="1" key="1">
    <citation type="submission" date="2016-05" db="EMBL/GenBank/DDBJ databases">
        <authorList>
            <person name="Lavstsen T."/>
            <person name="Jespersen J.S."/>
        </authorList>
    </citation>
    <scope>NUCLEOTIDE SEQUENCE</scope>
    <source>
        <tissue evidence="1">Brain</tissue>
    </source>
</reference>
<dbReference type="AlphaFoldDB" id="A0A1A8BFL0"/>
<gene>
    <name evidence="1" type="primary">TGFBR3</name>
</gene>
<proteinExistence type="predicted"/>
<evidence type="ECO:0000313" key="1">
    <source>
        <dbReference type="EMBL" id="SBP66004.1"/>
    </source>
</evidence>
<keyword evidence="1" id="KW-0675">Receptor</keyword>
<reference evidence="1" key="2">
    <citation type="submission" date="2016-06" db="EMBL/GenBank/DDBJ databases">
        <title>The genome of a short-lived fish provides insights into sex chromosome evolution and the genetic control of aging.</title>
        <authorList>
            <person name="Reichwald K."/>
            <person name="Felder M."/>
            <person name="Petzold A."/>
            <person name="Koch P."/>
            <person name="Groth M."/>
            <person name="Platzer M."/>
        </authorList>
    </citation>
    <scope>NUCLEOTIDE SEQUENCE</scope>
    <source>
        <tissue evidence="1">Brain</tissue>
    </source>
</reference>